<keyword evidence="3" id="KW-1185">Reference proteome</keyword>
<dbReference type="AlphaFoldDB" id="A0ABD1PLI8"/>
<dbReference type="InterPro" id="IPR015655">
    <property type="entry name" value="PP2C"/>
</dbReference>
<evidence type="ECO:0000313" key="3">
    <source>
        <dbReference type="Proteomes" id="UP001604277"/>
    </source>
</evidence>
<dbReference type="PANTHER" id="PTHR47992">
    <property type="entry name" value="PROTEIN PHOSPHATASE"/>
    <property type="match status" value="1"/>
</dbReference>
<name>A0ABD1PLI8_9LAMI</name>
<dbReference type="InterPro" id="IPR001932">
    <property type="entry name" value="PPM-type_phosphatase-like_dom"/>
</dbReference>
<gene>
    <name evidence="2" type="ORF">Fot_52731</name>
</gene>
<accession>A0ABD1PLI8</accession>
<dbReference type="SUPFAM" id="SSF81606">
    <property type="entry name" value="PP2C-like"/>
    <property type="match status" value="1"/>
</dbReference>
<reference evidence="3" key="1">
    <citation type="submission" date="2024-07" db="EMBL/GenBank/DDBJ databases">
        <title>Two chromosome-level genome assemblies of Korean endemic species Abeliophyllum distichum and Forsythia ovata (Oleaceae).</title>
        <authorList>
            <person name="Jang H."/>
        </authorList>
    </citation>
    <scope>NUCLEOTIDE SEQUENCE [LARGE SCALE GENOMIC DNA]</scope>
</reference>
<comment type="caution">
    <text evidence="2">The sequence shown here is derived from an EMBL/GenBank/DDBJ whole genome shotgun (WGS) entry which is preliminary data.</text>
</comment>
<evidence type="ECO:0000313" key="2">
    <source>
        <dbReference type="EMBL" id="KAL2464775.1"/>
    </source>
</evidence>
<organism evidence="2 3">
    <name type="scientific">Forsythia ovata</name>
    <dbReference type="NCBI Taxonomy" id="205694"/>
    <lineage>
        <taxon>Eukaryota</taxon>
        <taxon>Viridiplantae</taxon>
        <taxon>Streptophyta</taxon>
        <taxon>Embryophyta</taxon>
        <taxon>Tracheophyta</taxon>
        <taxon>Spermatophyta</taxon>
        <taxon>Magnoliopsida</taxon>
        <taxon>eudicotyledons</taxon>
        <taxon>Gunneridae</taxon>
        <taxon>Pentapetalae</taxon>
        <taxon>asterids</taxon>
        <taxon>lamiids</taxon>
        <taxon>Lamiales</taxon>
        <taxon>Oleaceae</taxon>
        <taxon>Forsythieae</taxon>
        <taxon>Forsythia</taxon>
    </lineage>
</organism>
<protein>
    <recommendedName>
        <fullName evidence="1">PPM-type phosphatase domain-containing protein</fullName>
    </recommendedName>
</protein>
<sequence>MHKSTRVLQSNDKFLIFASDGLWEHLTNQEAAEIVNTNPRMGITRRLVKSALTEVARKREMSYNDLTKIYKGSRRYFHDDITIIVIFVDHEMLEKKVSVSELSVRAFLDTVGPSISGYCWTIQSQPPAR</sequence>
<dbReference type="PROSITE" id="PS51746">
    <property type="entry name" value="PPM_2"/>
    <property type="match status" value="1"/>
</dbReference>
<dbReference type="Pfam" id="PF00481">
    <property type="entry name" value="PP2C"/>
    <property type="match status" value="1"/>
</dbReference>
<dbReference type="InterPro" id="IPR036457">
    <property type="entry name" value="PPM-type-like_dom_sf"/>
</dbReference>
<evidence type="ECO:0000259" key="1">
    <source>
        <dbReference type="PROSITE" id="PS51746"/>
    </source>
</evidence>
<dbReference type="EMBL" id="JBFOLJ010000018">
    <property type="protein sequence ID" value="KAL2464775.1"/>
    <property type="molecule type" value="Genomic_DNA"/>
</dbReference>
<proteinExistence type="predicted"/>
<dbReference type="Gene3D" id="3.60.40.10">
    <property type="entry name" value="PPM-type phosphatase domain"/>
    <property type="match status" value="1"/>
</dbReference>
<dbReference type="Proteomes" id="UP001604277">
    <property type="component" value="Unassembled WGS sequence"/>
</dbReference>
<feature type="domain" description="PPM-type phosphatase" evidence="1">
    <location>
        <begin position="1"/>
        <end position="88"/>
    </location>
</feature>